<keyword evidence="3" id="KW-0964">Secreted</keyword>
<evidence type="ECO:0000313" key="10">
    <source>
        <dbReference type="Proteomes" id="UP000516437"/>
    </source>
</evidence>
<evidence type="ECO:0000256" key="5">
    <source>
        <dbReference type="ARBA" id="ARBA00022801"/>
    </source>
</evidence>
<dbReference type="PANTHER" id="PTHR45650">
    <property type="entry name" value="GDSL-LIKE LIPASE/ACYLHYDROLASE-RELATED"/>
    <property type="match status" value="1"/>
</dbReference>
<comment type="similarity">
    <text evidence="2">Belongs to the 'GDSL' lipolytic enzyme family.</text>
</comment>
<name>A0A6A1VK23_9ROSI</name>
<dbReference type="PANTHER" id="PTHR45650:SF14">
    <property type="entry name" value="GDSL ESTERASE_LIPASE 7-LIKE"/>
    <property type="match status" value="1"/>
</dbReference>
<keyword evidence="7" id="KW-0443">Lipid metabolism</keyword>
<evidence type="ECO:0000256" key="4">
    <source>
        <dbReference type="ARBA" id="ARBA00022729"/>
    </source>
</evidence>
<evidence type="ECO:0000256" key="6">
    <source>
        <dbReference type="ARBA" id="ARBA00022963"/>
    </source>
</evidence>
<evidence type="ECO:0000256" key="3">
    <source>
        <dbReference type="ARBA" id="ARBA00022525"/>
    </source>
</evidence>
<keyword evidence="4 8" id="KW-0732">Signal</keyword>
<keyword evidence="5" id="KW-0378">Hydrolase</keyword>
<comment type="caution">
    <text evidence="9">The sequence shown here is derived from an EMBL/GenBank/DDBJ whole genome shotgun (WGS) entry which is preliminary data.</text>
</comment>
<keyword evidence="6" id="KW-0442">Lipid degradation</keyword>
<dbReference type="Proteomes" id="UP000516437">
    <property type="component" value="Chromosome 6"/>
</dbReference>
<feature type="signal peptide" evidence="8">
    <location>
        <begin position="1"/>
        <end position="21"/>
    </location>
</feature>
<evidence type="ECO:0000313" key="9">
    <source>
        <dbReference type="EMBL" id="KAB1211410.1"/>
    </source>
</evidence>
<evidence type="ECO:0000256" key="8">
    <source>
        <dbReference type="SAM" id="SignalP"/>
    </source>
</evidence>
<evidence type="ECO:0000256" key="7">
    <source>
        <dbReference type="ARBA" id="ARBA00023098"/>
    </source>
</evidence>
<comment type="subcellular location">
    <subcellularLocation>
        <location evidence="1">Secreted</location>
    </subcellularLocation>
</comment>
<dbReference type="InterPro" id="IPR001087">
    <property type="entry name" value="GDSL"/>
</dbReference>
<dbReference type="AlphaFoldDB" id="A0A6A1VK23"/>
<reference evidence="9 10" key="1">
    <citation type="journal article" date="2019" name="Plant Biotechnol. J.">
        <title>The red bayberry genome and genetic basis of sex determination.</title>
        <authorList>
            <person name="Jia H.M."/>
            <person name="Jia H.J."/>
            <person name="Cai Q.L."/>
            <person name="Wang Y."/>
            <person name="Zhao H.B."/>
            <person name="Yang W.F."/>
            <person name="Wang G.Y."/>
            <person name="Li Y.H."/>
            <person name="Zhan D.L."/>
            <person name="Shen Y.T."/>
            <person name="Niu Q.F."/>
            <person name="Chang L."/>
            <person name="Qiu J."/>
            <person name="Zhao L."/>
            <person name="Xie H.B."/>
            <person name="Fu W.Y."/>
            <person name="Jin J."/>
            <person name="Li X.W."/>
            <person name="Jiao Y."/>
            <person name="Zhou C.C."/>
            <person name="Tu T."/>
            <person name="Chai C.Y."/>
            <person name="Gao J.L."/>
            <person name="Fan L.J."/>
            <person name="van de Weg E."/>
            <person name="Wang J.Y."/>
            <person name="Gao Z.S."/>
        </authorList>
    </citation>
    <scope>NUCLEOTIDE SEQUENCE [LARGE SCALE GENOMIC DNA]</scope>
    <source>
        <tissue evidence="9">Leaves</tissue>
    </source>
</reference>
<accession>A0A6A1VK23</accession>
<dbReference type="CDD" id="cd01837">
    <property type="entry name" value="SGNH_plant_lipase_like"/>
    <property type="match status" value="1"/>
</dbReference>
<sequence length="349" mass="38856">MGPTLLFISLSIFLRLLSVSCHRRPLAPALYVFGDSMFDSGNNNILPTIAKADFPPYGVNFAKGVTGRFTNGKTIADFIAEFLRLPYAPPVISIPESTSLTGLNYASGSCGLLPETGNRFIDLFEITVESALPSHFDTSCELSEHLSESIFLLSVGSNDYINNYLDDTYDTIKRYPPKRFAKLLIDALSHRFKRLYNLGARKTVMFEIGPVGCIPSMTRKHEHNGRCVEDINQIVSFFNRRLPSLLKNLTSSLRGSTFVLGKANSLGHDAITHPCKYGLEDSTNPCCTTWGNGTSECIPLLEPCRHPNKYFFWDAFHLTETVCSVVATRCFNDTSLCSPNIKQLVRIKN</sequence>
<dbReference type="EMBL" id="RXIC02000024">
    <property type="protein sequence ID" value="KAB1211410.1"/>
    <property type="molecule type" value="Genomic_DNA"/>
</dbReference>
<evidence type="ECO:0000256" key="2">
    <source>
        <dbReference type="ARBA" id="ARBA00008668"/>
    </source>
</evidence>
<feature type="chain" id="PRO_5025596226" evidence="8">
    <location>
        <begin position="22"/>
        <end position="349"/>
    </location>
</feature>
<evidence type="ECO:0000256" key="1">
    <source>
        <dbReference type="ARBA" id="ARBA00004613"/>
    </source>
</evidence>
<keyword evidence="10" id="KW-1185">Reference proteome</keyword>
<dbReference type="Gene3D" id="3.40.50.1110">
    <property type="entry name" value="SGNH hydrolase"/>
    <property type="match status" value="1"/>
</dbReference>
<dbReference type="InterPro" id="IPR036514">
    <property type="entry name" value="SGNH_hydro_sf"/>
</dbReference>
<protein>
    <submittedName>
        <fullName evidence="9">GDSL esterase/lipase 7</fullName>
    </submittedName>
</protein>
<dbReference type="InterPro" id="IPR035669">
    <property type="entry name" value="SGNH_plant_lipase-like"/>
</dbReference>
<dbReference type="GO" id="GO:0016788">
    <property type="term" value="F:hydrolase activity, acting on ester bonds"/>
    <property type="evidence" value="ECO:0007669"/>
    <property type="project" value="InterPro"/>
</dbReference>
<dbReference type="Pfam" id="PF00657">
    <property type="entry name" value="Lipase_GDSL"/>
    <property type="match status" value="1"/>
</dbReference>
<dbReference type="GO" id="GO:0016042">
    <property type="term" value="P:lipid catabolic process"/>
    <property type="evidence" value="ECO:0007669"/>
    <property type="project" value="UniProtKB-KW"/>
</dbReference>
<organism evidence="9 10">
    <name type="scientific">Morella rubra</name>
    <name type="common">Chinese bayberry</name>
    <dbReference type="NCBI Taxonomy" id="262757"/>
    <lineage>
        <taxon>Eukaryota</taxon>
        <taxon>Viridiplantae</taxon>
        <taxon>Streptophyta</taxon>
        <taxon>Embryophyta</taxon>
        <taxon>Tracheophyta</taxon>
        <taxon>Spermatophyta</taxon>
        <taxon>Magnoliopsida</taxon>
        <taxon>eudicotyledons</taxon>
        <taxon>Gunneridae</taxon>
        <taxon>Pentapetalae</taxon>
        <taxon>rosids</taxon>
        <taxon>fabids</taxon>
        <taxon>Fagales</taxon>
        <taxon>Myricaceae</taxon>
        <taxon>Morella</taxon>
    </lineage>
</organism>
<proteinExistence type="inferred from homology"/>
<dbReference type="InterPro" id="IPR051238">
    <property type="entry name" value="GDSL_esterase/lipase"/>
</dbReference>
<dbReference type="OrthoDB" id="1600564at2759"/>
<gene>
    <name evidence="9" type="ORF">CJ030_MR6G021400</name>
</gene>
<dbReference type="GO" id="GO:0005576">
    <property type="term" value="C:extracellular region"/>
    <property type="evidence" value="ECO:0007669"/>
    <property type="project" value="UniProtKB-SubCell"/>
</dbReference>